<organism evidence="1 2">
    <name type="scientific">Desulfoluna spongiiphila</name>
    <dbReference type="NCBI Taxonomy" id="419481"/>
    <lineage>
        <taxon>Bacteria</taxon>
        <taxon>Pseudomonadati</taxon>
        <taxon>Thermodesulfobacteriota</taxon>
        <taxon>Desulfobacteria</taxon>
        <taxon>Desulfobacterales</taxon>
        <taxon>Desulfolunaceae</taxon>
        <taxon>Desulfoluna</taxon>
    </lineage>
</organism>
<proteinExistence type="predicted"/>
<dbReference type="EMBL" id="FMUX01000009">
    <property type="protein sequence ID" value="SCY45627.1"/>
    <property type="molecule type" value="Genomic_DNA"/>
</dbReference>
<keyword evidence="2" id="KW-1185">Reference proteome</keyword>
<name>A0A1G5G2R6_9BACT</name>
<dbReference type="Proteomes" id="UP000198870">
    <property type="component" value="Unassembled WGS sequence"/>
</dbReference>
<evidence type="ECO:0000313" key="2">
    <source>
        <dbReference type="Proteomes" id="UP000198870"/>
    </source>
</evidence>
<sequence length="39" mass="4470">MALDFLAVCSGTKKRREGRMLFHSHVNPFIWFSGDGSDR</sequence>
<reference evidence="1 2" key="1">
    <citation type="submission" date="2016-10" db="EMBL/GenBank/DDBJ databases">
        <authorList>
            <person name="de Groot N.N."/>
        </authorList>
    </citation>
    <scope>NUCLEOTIDE SEQUENCE [LARGE SCALE GENOMIC DNA]</scope>
    <source>
        <strain evidence="1 2">AA1</strain>
    </source>
</reference>
<accession>A0A1G5G2R6</accession>
<protein>
    <submittedName>
        <fullName evidence="1">Uncharacterized protein</fullName>
    </submittedName>
</protein>
<gene>
    <name evidence="1" type="ORF">SAMN05216233_109161</name>
</gene>
<dbReference type="AlphaFoldDB" id="A0A1G5G2R6"/>
<dbReference type="STRING" id="419481.SAMN05216233_109161"/>
<evidence type="ECO:0000313" key="1">
    <source>
        <dbReference type="EMBL" id="SCY45627.1"/>
    </source>
</evidence>